<gene>
    <name evidence="1" type="ORF">BSL78_27546</name>
</gene>
<dbReference type="GO" id="GO:0004748">
    <property type="term" value="F:ribonucleoside-diphosphate reductase activity, thioredoxin disulfide as acceptor"/>
    <property type="evidence" value="ECO:0007669"/>
    <property type="project" value="TreeGrafter"/>
</dbReference>
<dbReference type="STRING" id="307972.A0A2G8JIR2"/>
<keyword evidence="2" id="KW-1185">Reference proteome</keyword>
<dbReference type="EMBL" id="MRZV01001856">
    <property type="protein sequence ID" value="PIK35627.1"/>
    <property type="molecule type" value="Genomic_DNA"/>
</dbReference>
<dbReference type="GO" id="GO:0009263">
    <property type="term" value="P:deoxyribonucleotide biosynthetic process"/>
    <property type="evidence" value="ECO:0007669"/>
    <property type="project" value="InterPro"/>
</dbReference>
<accession>A0A2G8JIR2</accession>
<dbReference type="PANTHER" id="PTHR23409:SF21">
    <property type="entry name" value="CAPSID PROTEIN"/>
    <property type="match status" value="1"/>
</dbReference>
<dbReference type="AlphaFoldDB" id="A0A2G8JIR2"/>
<protein>
    <submittedName>
        <fullName evidence="1">Uncharacterized protein</fullName>
    </submittedName>
</protein>
<dbReference type="PANTHER" id="PTHR23409">
    <property type="entry name" value="RIBONUCLEOSIDE-DIPHOSPHATE REDUCTASE SMALL CHAIN"/>
    <property type="match status" value="1"/>
</dbReference>
<organism evidence="1 2">
    <name type="scientific">Stichopus japonicus</name>
    <name type="common">Sea cucumber</name>
    <dbReference type="NCBI Taxonomy" id="307972"/>
    <lineage>
        <taxon>Eukaryota</taxon>
        <taxon>Metazoa</taxon>
        <taxon>Echinodermata</taxon>
        <taxon>Eleutherozoa</taxon>
        <taxon>Echinozoa</taxon>
        <taxon>Holothuroidea</taxon>
        <taxon>Aspidochirotacea</taxon>
        <taxon>Aspidochirotida</taxon>
        <taxon>Stichopodidae</taxon>
        <taxon>Apostichopus</taxon>
    </lineage>
</organism>
<evidence type="ECO:0000313" key="1">
    <source>
        <dbReference type="EMBL" id="PIK35627.1"/>
    </source>
</evidence>
<evidence type="ECO:0000313" key="2">
    <source>
        <dbReference type="Proteomes" id="UP000230750"/>
    </source>
</evidence>
<dbReference type="Proteomes" id="UP000230750">
    <property type="component" value="Unassembled WGS sequence"/>
</dbReference>
<dbReference type="GO" id="GO:0005829">
    <property type="term" value="C:cytosol"/>
    <property type="evidence" value="ECO:0007669"/>
    <property type="project" value="TreeGrafter"/>
</dbReference>
<name>A0A2G8JIR2_STIJA</name>
<comment type="caution">
    <text evidence="1">The sequence shown here is derived from an EMBL/GenBank/DDBJ whole genome shotgun (WGS) entry which is preliminary data.</text>
</comment>
<reference evidence="1 2" key="1">
    <citation type="journal article" date="2017" name="PLoS Biol.">
        <title>The sea cucumber genome provides insights into morphological evolution and visceral regeneration.</title>
        <authorList>
            <person name="Zhang X."/>
            <person name="Sun L."/>
            <person name="Yuan J."/>
            <person name="Sun Y."/>
            <person name="Gao Y."/>
            <person name="Zhang L."/>
            <person name="Li S."/>
            <person name="Dai H."/>
            <person name="Hamel J.F."/>
            <person name="Liu C."/>
            <person name="Yu Y."/>
            <person name="Liu S."/>
            <person name="Lin W."/>
            <person name="Guo K."/>
            <person name="Jin S."/>
            <person name="Xu P."/>
            <person name="Storey K.B."/>
            <person name="Huan P."/>
            <person name="Zhang T."/>
            <person name="Zhou Y."/>
            <person name="Zhang J."/>
            <person name="Lin C."/>
            <person name="Li X."/>
            <person name="Xing L."/>
            <person name="Huo D."/>
            <person name="Sun M."/>
            <person name="Wang L."/>
            <person name="Mercier A."/>
            <person name="Li F."/>
            <person name="Yang H."/>
            <person name="Xiang J."/>
        </authorList>
    </citation>
    <scope>NUCLEOTIDE SEQUENCE [LARGE SCALE GENOMIC DNA]</scope>
    <source>
        <strain evidence="1">Shaxun</strain>
        <tissue evidence="1">Muscle</tissue>
    </source>
</reference>
<dbReference type="InterPro" id="IPR000358">
    <property type="entry name" value="RNR_small_fam"/>
</dbReference>
<proteinExistence type="predicted"/>
<dbReference type="OrthoDB" id="6271650at2759"/>
<sequence>MKNSFEDYYLRQVGLDFQCSLVTTIRRGHGLGGILGRLARSALPFLKSGAKTLGKQALYTGTEIMNDALQGEHIKTSAKRRLGQAGTDGHECTGRINFEKETFKKKSKAKKRQKTTNQASEEVSGYFRRVIIIITIMALVHNNSCECMKSELDLFTVPPTQTSIVKGNWIQYHPLTNITDTSPIQFSVQGSTEDYLDLSQTILHVRAKLSQSNGDDLPPDANVGPVNLLLQSLFSEVDVTLNDRLVTPSTNTYAYRAMMETLLSYGPEAKESQLTGSLFYKDTAGKMDSCNPNGDQQVVNEGLKARYEFVKNSKVVDLVGPLHCDMFVQQKMLLGGVEMKMKLHRNKDAFCLLSSEANASFKVRIVDASLYVRHVKVHPEVALAHAKALEQGTAKYPINRVEVTSLSIPRGNLIFKRESLFLGNLPKRVVLGIVDTEAFNGAYNRNPFNFYHHHLNFLALYVDGEQLPWKPLRPSFTDDRYIMAYQTLYSGLNSMFSDKGNQISRSDYAKGYTLYAFDMTPDLASGGHFNLRKNGNVRLEMQFEHALTRSVNVVVYAEYDAVVEVDKTRNVFIDF</sequence>